<feature type="compositionally biased region" description="Low complexity" evidence="1">
    <location>
        <begin position="399"/>
        <end position="412"/>
    </location>
</feature>
<sequence>MFIPALISVVTKPLPDGSNADLLLFSMEKSPSEQLLQSSEYEAWRHIILKLEVPILICSQFNLVIEHPYSFLSLFYDQLFCRDLDTESFNEFVSFNSFEIDIHNHLSNSIRNIVIYHSDFFTSTAVNSSSNEVSTDSSKQNNNICSISDNDKYSFFLFLVWNMANSCFRVPACIIYRSVDMAIACFLAPLILITSNSTTPKRPSKEFLTNLLINELMFQASTAIKKLGLGDDNTFSESNIADIAESSDKINVENEKKSNSFEDQYKDGIISSASKDDIFSIVDWIFFVYYNDEKIKIDQQYHYHKHLLHKQQKLVLQQQHQQQQKQQDNIQSQNEHKHSTMPSINPQHPTSINDQSQSLTPISNLIPPPKSVNNSSYDINSQSNSAINDPRNRLEPDANSNSSSSPMSMSSE</sequence>
<feature type="compositionally biased region" description="Polar residues" evidence="1">
    <location>
        <begin position="340"/>
        <end position="363"/>
    </location>
</feature>
<name>A0A1R1YQJ9_9FUNG</name>
<dbReference type="Proteomes" id="UP000187429">
    <property type="component" value="Unassembled WGS sequence"/>
</dbReference>
<feature type="region of interest" description="Disordered" evidence="1">
    <location>
        <begin position="316"/>
        <end position="412"/>
    </location>
</feature>
<feature type="compositionally biased region" description="Polar residues" evidence="1">
    <location>
        <begin position="371"/>
        <end position="387"/>
    </location>
</feature>
<evidence type="ECO:0000256" key="1">
    <source>
        <dbReference type="SAM" id="MobiDB-lite"/>
    </source>
</evidence>
<organism evidence="2 3">
    <name type="scientific">Smittium culicis</name>
    <dbReference type="NCBI Taxonomy" id="133412"/>
    <lineage>
        <taxon>Eukaryota</taxon>
        <taxon>Fungi</taxon>
        <taxon>Fungi incertae sedis</taxon>
        <taxon>Zoopagomycota</taxon>
        <taxon>Kickxellomycotina</taxon>
        <taxon>Harpellomycetes</taxon>
        <taxon>Harpellales</taxon>
        <taxon>Legeriomycetaceae</taxon>
        <taxon>Smittium</taxon>
    </lineage>
</organism>
<dbReference type="EMBL" id="LSSM01000358">
    <property type="protein sequence ID" value="OMJ29168.1"/>
    <property type="molecule type" value="Genomic_DNA"/>
</dbReference>
<reference evidence="3" key="1">
    <citation type="submission" date="2017-01" db="EMBL/GenBank/DDBJ databases">
        <authorList>
            <person name="Wang Y."/>
            <person name="White M."/>
            <person name="Kvist S."/>
            <person name="Moncalvo J.-M."/>
        </authorList>
    </citation>
    <scope>NUCLEOTIDE SEQUENCE [LARGE SCALE GENOMIC DNA]</scope>
    <source>
        <strain evidence="3">ID-206-W2</strain>
    </source>
</reference>
<accession>A0A1R1YQJ9</accession>
<dbReference type="Gene3D" id="1.10.472.10">
    <property type="entry name" value="Cyclin-like"/>
    <property type="match status" value="1"/>
</dbReference>
<feature type="compositionally biased region" description="Low complexity" evidence="1">
    <location>
        <begin position="316"/>
        <end position="327"/>
    </location>
</feature>
<proteinExistence type="predicted"/>
<evidence type="ECO:0000313" key="3">
    <source>
        <dbReference type="Proteomes" id="UP000187429"/>
    </source>
</evidence>
<protein>
    <submittedName>
        <fullName evidence="2">Uncharacterized protein</fullName>
    </submittedName>
</protein>
<dbReference type="AlphaFoldDB" id="A0A1R1YQJ9"/>
<gene>
    <name evidence="2" type="ORF">AYI69_g1339</name>
</gene>
<evidence type="ECO:0000313" key="2">
    <source>
        <dbReference type="EMBL" id="OMJ29168.1"/>
    </source>
</evidence>
<comment type="caution">
    <text evidence="2">The sequence shown here is derived from an EMBL/GenBank/DDBJ whole genome shotgun (WGS) entry which is preliminary data.</text>
</comment>
<dbReference type="OrthoDB" id="10359953at2759"/>
<keyword evidence="3" id="KW-1185">Reference proteome</keyword>